<dbReference type="InterPro" id="IPR027417">
    <property type="entry name" value="P-loop_NTPase"/>
</dbReference>
<dbReference type="Proteomes" id="UP001221898">
    <property type="component" value="Unassembled WGS sequence"/>
</dbReference>
<dbReference type="SUPFAM" id="SSF52540">
    <property type="entry name" value="P-loop containing nucleoside triphosphate hydrolases"/>
    <property type="match status" value="1"/>
</dbReference>
<dbReference type="InterPro" id="IPR052648">
    <property type="entry name" value="Ser-tRNA(Sec)_kinase"/>
</dbReference>
<keyword evidence="4" id="KW-1185">Reference proteome</keyword>
<evidence type="ECO:0000313" key="3">
    <source>
        <dbReference type="EMBL" id="KAJ8404789.1"/>
    </source>
</evidence>
<sequence length="294" mass="33380">MQSSWKVYRQEVLQCLDGFLQSEHTSVREAGANGGDCDTWARFARTVHDQQVLKTSDESHLNIEPLIVLLDDNFYYPSMRYEVYQLARKYSLGFCQLYLQCPLNSCLARNRARSCALPDEVIVEMEKRIEPPNPLKHPWEQNSLTLTSTNSFLQQDIDMLMQFIAAALDNPIIPIQDNTEQKEADRLCCASSIVHRADQACRRLVAQAMQDAKEHKWATGSMRTLAAELNQLKTRSLEDLRRQAHQGYPISPGETISAEQVVNRAVAAFGQEKDDIIRKHATEQPVKPECLSGS</sequence>
<dbReference type="PANTHER" id="PTHR20873:SF0">
    <property type="entry name" value="L-SERYL-TRNA(SEC) KINASE"/>
    <property type="match status" value="1"/>
</dbReference>
<dbReference type="PANTHER" id="PTHR20873">
    <property type="entry name" value="L-SERYL-TRNA(SEC) KINASE"/>
    <property type="match status" value="1"/>
</dbReference>
<dbReference type="GO" id="GO:0000049">
    <property type="term" value="F:tRNA binding"/>
    <property type="evidence" value="ECO:0007669"/>
    <property type="project" value="TreeGrafter"/>
</dbReference>
<keyword evidence="2" id="KW-0067">ATP-binding</keyword>
<evidence type="ECO:0000256" key="2">
    <source>
        <dbReference type="ARBA" id="ARBA00022840"/>
    </source>
</evidence>
<evidence type="ECO:0008006" key="5">
    <source>
        <dbReference type="Google" id="ProtNLM"/>
    </source>
</evidence>
<dbReference type="Gene3D" id="3.40.50.300">
    <property type="entry name" value="P-loop containing nucleotide triphosphate hydrolases"/>
    <property type="match status" value="1"/>
</dbReference>
<reference evidence="3" key="1">
    <citation type="journal article" date="2023" name="Science">
        <title>Genome structures resolve the early diversification of teleost fishes.</title>
        <authorList>
            <person name="Parey E."/>
            <person name="Louis A."/>
            <person name="Montfort J."/>
            <person name="Bouchez O."/>
            <person name="Roques C."/>
            <person name="Iampietro C."/>
            <person name="Lluch J."/>
            <person name="Castinel A."/>
            <person name="Donnadieu C."/>
            <person name="Desvignes T."/>
            <person name="Floi Bucao C."/>
            <person name="Jouanno E."/>
            <person name="Wen M."/>
            <person name="Mejri S."/>
            <person name="Dirks R."/>
            <person name="Jansen H."/>
            <person name="Henkel C."/>
            <person name="Chen W.J."/>
            <person name="Zahm M."/>
            <person name="Cabau C."/>
            <person name="Klopp C."/>
            <person name="Thompson A.W."/>
            <person name="Robinson-Rechavi M."/>
            <person name="Braasch I."/>
            <person name="Lecointre G."/>
            <person name="Bobe J."/>
            <person name="Postlethwait J.H."/>
            <person name="Berthelot C."/>
            <person name="Roest Crollius H."/>
            <person name="Guiguen Y."/>
        </authorList>
    </citation>
    <scope>NUCLEOTIDE SEQUENCE</scope>
    <source>
        <strain evidence="3">NC1722</strain>
    </source>
</reference>
<protein>
    <recommendedName>
        <fullName evidence="5">L-seryl-tRNA(Sec) kinase</fullName>
    </recommendedName>
</protein>
<dbReference type="GO" id="GO:0016301">
    <property type="term" value="F:kinase activity"/>
    <property type="evidence" value="ECO:0007669"/>
    <property type="project" value="TreeGrafter"/>
</dbReference>
<dbReference type="InterPro" id="IPR013641">
    <property type="entry name" value="KTI12/PSTK"/>
</dbReference>
<proteinExistence type="predicted"/>
<dbReference type="GO" id="GO:0005524">
    <property type="term" value="F:ATP binding"/>
    <property type="evidence" value="ECO:0007669"/>
    <property type="project" value="UniProtKB-KW"/>
</dbReference>
<keyword evidence="1" id="KW-0547">Nucleotide-binding</keyword>
<gene>
    <name evidence="3" type="ORF">AAFF_G00331760</name>
</gene>
<dbReference type="AlphaFoldDB" id="A0AAD7WQN4"/>
<name>A0AAD7WQN4_9TELE</name>
<comment type="caution">
    <text evidence="3">The sequence shown here is derived from an EMBL/GenBank/DDBJ whole genome shotgun (WGS) entry which is preliminary data.</text>
</comment>
<dbReference type="Pfam" id="PF08433">
    <property type="entry name" value="KTI12"/>
    <property type="match status" value="1"/>
</dbReference>
<accession>A0AAD7WQN4</accession>
<evidence type="ECO:0000313" key="4">
    <source>
        <dbReference type="Proteomes" id="UP001221898"/>
    </source>
</evidence>
<dbReference type="EMBL" id="JAINUG010000051">
    <property type="protein sequence ID" value="KAJ8404789.1"/>
    <property type="molecule type" value="Genomic_DNA"/>
</dbReference>
<organism evidence="3 4">
    <name type="scientific">Aldrovandia affinis</name>
    <dbReference type="NCBI Taxonomy" id="143900"/>
    <lineage>
        <taxon>Eukaryota</taxon>
        <taxon>Metazoa</taxon>
        <taxon>Chordata</taxon>
        <taxon>Craniata</taxon>
        <taxon>Vertebrata</taxon>
        <taxon>Euteleostomi</taxon>
        <taxon>Actinopterygii</taxon>
        <taxon>Neopterygii</taxon>
        <taxon>Teleostei</taxon>
        <taxon>Notacanthiformes</taxon>
        <taxon>Halosauridae</taxon>
        <taxon>Aldrovandia</taxon>
    </lineage>
</organism>
<evidence type="ECO:0000256" key="1">
    <source>
        <dbReference type="ARBA" id="ARBA00022741"/>
    </source>
</evidence>